<dbReference type="Proteomes" id="UP001160390">
    <property type="component" value="Unassembled WGS sequence"/>
</dbReference>
<proteinExistence type="predicted"/>
<accession>A0AA35Q1G2</accession>
<organism evidence="1 2">
    <name type="scientific">Clonostachys chloroleuca</name>
    <dbReference type="NCBI Taxonomy" id="1926264"/>
    <lineage>
        <taxon>Eukaryota</taxon>
        <taxon>Fungi</taxon>
        <taxon>Dikarya</taxon>
        <taxon>Ascomycota</taxon>
        <taxon>Pezizomycotina</taxon>
        <taxon>Sordariomycetes</taxon>
        <taxon>Hypocreomycetidae</taxon>
        <taxon>Hypocreales</taxon>
        <taxon>Bionectriaceae</taxon>
        <taxon>Clonostachys</taxon>
    </lineage>
</organism>
<dbReference type="AlphaFoldDB" id="A0AA35Q1G2"/>
<sequence>MQDYQTIARILRLSTELKGEQLLEAVYSGRRYTRKECLRKNIPKFAKESATVVWTSRDERTVNTLVGPGCGIEVAGMNDSEAWELFKITTNITITDADTQANTETQRLFNELQWLALPISQAGAFMRRASMSASDYFALLSDDNNRWELLQSSEAASDQRHSGPGVPNSVPGTWRISIERIRQENELAYHILHVLAYLDNKKSRMPLWKKQRNITADVPLVTAHPGHPIKDNTL</sequence>
<protein>
    <submittedName>
        <fullName evidence="1">Uncharacterized protein</fullName>
    </submittedName>
</protein>
<comment type="caution">
    <text evidence="1">The sequence shown here is derived from an EMBL/GenBank/DDBJ whole genome shotgun (WGS) entry which is preliminary data.</text>
</comment>
<evidence type="ECO:0000313" key="2">
    <source>
        <dbReference type="Proteomes" id="UP001160390"/>
    </source>
</evidence>
<gene>
    <name evidence="1" type="ORF">CCHLO57077_00011217</name>
</gene>
<reference evidence="1" key="1">
    <citation type="submission" date="2023-01" db="EMBL/GenBank/DDBJ databases">
        <authorList>
            <person name="Piombo E."/>
        </authorList>
    </citation>
    <scope>NUCLEOTIDE SEQUENCE</scope>
</reference>
<name>A0AA35Q1G2_9HYPO</name>
<keyword evidence="2" id="KW-1185">Reference proteome</keyword>
<evidence type="ECO:0000313" key="1">
    <source>
        <dbReference type="EMBL" id="CAI6092238.1"/>
    </source>
</evidence>
<dbReference type="EMBL" id="CABFNP030001198">
    <property type="protein sequence ID" value="CAI6092238.1"/>
    <property type="molecule type" value="Genomic_DNA"/>
</dbReference>